<organism evidence="2 3">
    <name type="scientific">Siccirubricoccus soli</name>
    <dbReference type="NCBI Taxonomy" id="2899147"/>
    <lineage>
        <taxon>Bacteria</taxon>
        <taxon>Pseudomonadati</taxon>
        <taxon>Pseudomonadota</taxon>
        <taxon>Alphaproteobacteria</taxon>
        <taxon>Acetobacterales</taxon>
        <taxon>Roseomonadaceae</taxon>
        <taxon>Siccirubricoccus</taxon>
    </lineage>
</organism>
<comment type="caution">
    <text evidence="2">The sequence shown here is derived from an EMBL/GenBank/DDBJ whole genome shotgun (WGS) entry which is preliminary data.</text>
</comment>
<accession>A0ABT1D7S3</accession>
<dbReference type="Proteomes" id="UP001523392">
    <property type="component" value="Unassembled WGS sequence"/>
</dbReference>
<protein>
    <recommendedName>
        <fullName evidence="4">Capsule biosynthesis protein</fullName>
    </recommendedName>
</protein>
<gene>
    <name evidence="2" type="ORF">JYK14_12780</name>
</gene>
<dbReference type="RefSeq" id="WP_252953658.1">
    <property type="nucleotide sequence ID" value="NZ_JAFIRR010000076.1"/>
</dbReference>
<sequence length="688" mass="75181">MSLTLLPPKPGGGARPLSGRGLLEYLGRLLPAPAEAEPEAPPTDPVAVEIARIAASGLFDALWFVEQHPEAAKARDAIAWQVREAPLAAPHPLFDVAHYIVTQPDWRLAAVTPLGHYLRCGAATGASPHPLFDPAWYAAQVPGVPAAQLFRHYLTEGFAAGLSPHPAFDPAYYGAQIPGLRAAGVNPLTHFVQLGAAEGISPNPLFDPAWYAECYQPAGNPLVHFLTVGAAAGAQPHPRLPAEPLSRWLARLAAGEAVPGACATAEPGEANPTPTPVPAEPSPAASEPAAIEGPAPDARHRKSLLTQIRKTVQMTVLKPQQAAEPALVSSAGGIVFTGDLLRVDDHEPKRLANPQATNIAWIHALFGPLLREITGRASRAFVAEDYPNPLARLSVYRRLQREFSSAGWASLYAELDDAALEEEIASRFAGNLVITYEMPPYLRQIFDRHGIGFIDLTIHPIRYLPDYVFGIRSNVPAVSRRLHALQVPPRVFADFARLSAARTVRVFRRTDLEPGAALFIGQMNHDSSLIHRGRMYETEDVEAALFELSSRYPKVYYKVHPHRRDAAELKGFVASLPRCEWIDANIYDLLARPEIEVVASLSSGTLMEAPFFQRPIQRYIDRPLAVDVTGATHEEVFEKGQYVAAPPAIFEAPYWAYILGHSEAPPPLQHFDVTRDALRTTLNMKWGR</sequence>
<keyword evidence="3" id="KW-1185">Reference proteome</keyword>
<name>A0ABT1D7S3_9PROT</name>
<evidence type="ECO:0008006" key="4">
    <source>
        <dbReference type="Google" id="ProtNLM"/>
    </source>
</evidence>
<proteinExistence type="predicted"/>
<evidence type="ECO:0000313" key="2">
    <source>
        <dbReference type="EMBL" id="MCO6417030.1"/>
    </source>
</evidence>
<reference evidence="2 3" key="1">
    <citation type="submission" date="2021-12" db="EMBL/GenBank/DDBJ databases">
        <title>Siccirubricoccus leaddurans sp. nov., a high concentration Zn2+ tolerance bacterium.</title>
        <authorList>
            <person name="Cao Y."/>
        </authorList>
    </citation>
    <scope>NUCLEOTIDE SEQUENCE [LARGE SCALE GENOMIC DNA]</scope>
    <source>
        <strain evidence="2 3">KC 17139</strain>
    </source>
</reference>
<evidence type="ECO:0000313" key="3">
    <source>
        <dbReference type="Proteomes" id="UP001523392"/>
    </source>
</evidence>
<dbReference type="EMBL" id="JAFIRR010000076">
    <property type="protein sequence ID" value="MCO6417030.1"/>
    <property type="molecule type" value="Genomic_DNA"/>
</dbReference>
<feature type="region of interest" description="Disordered" evidence="1">
    <location>
        <begin position="262"/>
        <end position="296"/>
    </location>
</feature>
<evidence type="ECO:0000256" key="1">
    <source>
        <dbReference type="SAM" id="MobiDB-lite"/>
    </source>
</evidence>
<feature type="compositionally biased region" description="Low complexity" evidence="1">
    <location>
        <begin position="282"/>
        <end position="296"/>
    </location>
</feature>